<proteinExistence type="predicted"/>
<dbReference type="AlphaFoldDB" id="A0AAW0CYJ0"/>
<reference evidence="2 3" key="1">
    <citation type="journal article" date="2024" name="J Genomics">
        <title>Draft genome sequencing and assembly of Favolaschia claudopus CIRM-BRFM 2984 isolated from oak limbs.</title>
        <authorList>
            <person name="Navarro D."/>
            <person name="Drula E."/>
            <person name="Chaduli D."/>
            <person name="Cazenave R."/>
            <person name="Ahrendt S."/>
            <person name="Wang J."/>
            <person name="Lipzen A."/>
            <person name="Daum C."/>
            <person name="Barry K."/>
            <person name="Grigoriev I.V."/>
            <person name="Favel A."/>
            <person name="Rosso M.N."/>
            <person name="Martin F."/>
        </authorList>
    </citation>
    <scope>NUCLEOTIDE SEQUENCE [LARGE SCALE GENOMIC DNA]</scope>
    <source>
        <strain evidence="2 3">CIRM-BRFM 2984</strain>
    </source>
</reference>
<protein>
    <submittedName>
        <fullName evidence="2">Uncharacterized protein</fullName>
    </submittedName>
</protein>
<evidence type="ECO:0000256" key="1">
    <source>
        <dbReference type="SAM" id="MobiDB-lite"/>
    </source>
</evidence>
<dbReference type="EMBL" id="JAWWNJ010000013">
    <property type="protein sequence ID" value="KAK7042860.1"/>
    <property type="molecule type" value="Genomic_DNA"/>
</dbReference>
<keyword evidence="3" id="KW-1185">Reference proteome</keyword>
<feature type="compositionally biased region" description="Acidic residues" evidence="1">
    <location>
        <begin position="289"/>
        <end position="299"/>
    </location>
</feature>
<gene>
    <name evidence="2" type="ORF">R3P38DRAFT_3449659</name>
</gene>
<organism evidence="2 3">
    <name type="scientific">Favolaschia claudopus</name>
    <dbReference type="NCBI Taxonomy" id="2862362"/>
    <lineage>
        <taxon>Eukaryota</taxon>
        <taxon>Fungi</taxon>
        <taxon>Dikarya</taxon>
        <taxon>Basidiomycota</taxon>
        <taxon>Agaricomycotina</taxon>
        <taxon>Agaricomycetes</taxon>
        <taxon>Agaricomycetidae</taxon>
        <taxon>Agaricales</taxon>
        <taxon>Marasmiineae</taxon>
        <taxon>Mycenaceae</taxon>
        <taxon>Favolaschia</taxon>
    </lineage>
</organism>
<evidence type="ECO:0000313" key="3">
    <source>
        <dbReference type="Proteomes" id="UP001362999"/>
    </source>
</evidence>
<feature type="region of interest" description="Disordered" evidence="1">
    <location>
        <begin position="275"/>
        <end position="311"/>
    </location>
</feature>
<dbReference type="Proteomes" id="UP001362999">
    <property type="component" value="Unassembled WGS sequence"/>
</dbReference>
<accession>A0AAW0CYJ0</accession>
<name>A0AAW0CYJ0_9AGAR</name>
<sequence>MTKGRASSSWTDSTAVRYLSIKRNDSVKMDLVSWTTYRMLSHLRSPYVLQCSIHLAPYTRGDIQDVPPASFAYDHRHRSQAALTSSRRRRDEAIGMRAAHNIPRERHALLHPYERVSTHPRLGRRTHATLARWVGGEASGIEVGYPQREMTTQLRASAVSAHRHRLALSSLNALPTHPRHAPHRTAAVADLVVLIGSEEQTARTLSASTLLDAERGDDIAARTLDALRIFTLLLSTTSFPVLESASYTSSSFQHIPRLAPAVIFISCLTAVRRPPPRNSGALDRREADADAGADDEEEELQTHLDESAPPHPVFRARCLRPDAAVLVVVVSSWTMMSGVTVRDRREEGAEEGDEERKE</sequence>
<comment type="caution">
    <text evidence="2">The sequence shown here is derived from an EMBL/GenBank/DDBJ whole genome shotgun (WGS) entry which is preliminary data.</text>
</comment>
<evidence type="ECO:0000313" key="2">
    <source>
        <dbReference type="EMBL" id="KAK7042860.1"/>
    </source>
</evidence>